<organism evidence="1 2">
    <name type="scientific">Pararge aegeria aegeria</name>
    <dbReference type="NCBI Taxonomy" id="348720"/>
    <lineage>
        <taxon>Eukaryota</taxon>
        <taxon>Metazoa</taxon>
        <taxon>Ecdysozoa</taxon>
        <taxon>Arthropoda</taxon>
        <taxon>Hexapoda</taxon>
        <taxon>Insecta</taxon>
        <taxon>Pterygota</taxon>
        <taxon>Neoptera</taxon>
        <taxon>Endopterygota</taxon>
        <taxon>Lepidoptera</taxon>
        <taxon>Glossata</taxon>
        <taxon>Ditrysia</taxon>
        <taxon>Papilionoidea</taxon>
        <taxon>Nymphalidae</taxon>
        <taxon>Satyrinae</taxon>
        <taxon>Satyrini</taxon>
        <taxon>Parargina</taxon>
        <taxon>Pararge</taxon>
    </lineage>
</organism>
<proteinExistence type="predicted"/>
<dbReference type="EMBL" id="CAKXAJ010026019">
    <property type="protein sequence ID" value="CAH2251011.1"/>
    <property type="molecule type" value="Genomic_DNA"/>
</dbReference>
<accession>A0A8S4S8T6</accession>
<comment type="caution">
    <text evidence="1">The sequence shown here is derived from an EMBL/GenBank/DDBJ whole genome shotgun (WGS) entry which is preliminary data.</text>
</comment>
<dbReference type="AlphaFoldDB" id="A0A8S4S8T6"/>
<reference evidence="1" key="1">
    <citation type="submission" date="2022-03" db="EMBL/GenBank/DDBJ databases">
        <authorList>
            <person name="Lindestad O."/>
        </authorList>
    </citation>
    <scope>NUCLEOTIDE SEQUENCE</scope>
</reference>
<evidence type="ECO:0000313" key="1">
    <source>
        <dbReference type="EMBL" id="CAH2251011.1"/>
    </source>
</evidence>
<protein>
    <submittedName>
        <fullName evidence="1">Jg11785 protein</fullName>
    </submittedName>
</protein>
<name>A0A8S4S8T6_9NEOP</name>
<dbReference type="Proteomes" id="UP000838756">
    <property type="component" value="Unassembled WGS sequence"/>
</dbReference>
<keyword evidence="2" id="KW-1185">Reference proteome</keyword>
<sequence>MYSIRTLRSAIGASDVYAYRVLSFMLIVNHQLIPTLKQIGALSIIRAYICHVLLQFPLTYRKRIYFLKEKKRTTEVRTVSMTAISKGALGEQPRGLAWLAPKGCARRAAKGCARRAAKGCARLAAKGLAWQAPKAFAMRVAKGGARRAAKGLLPKGEPGEQPRVALNEQPRGLAWLAPKRCARRATKGCARRAAQVLAWRAAKGYSSRNTIIKFERSHFLFLSGSNSNVMMIAI</sequence>
<evidence type="ECO:0000313" key="2">
    <source>
        <dbReference type="Proteomes" id="UP000838756"/>
    </source>
</evidence>
<gene>
    <name evidence="1" type="primary">jg11785</name>
    <name evidence="1" type="ORF">PAEG_LOCUS22147</name>
</gene>